<dbReference type="Proteomes" id="UP000190092">
    <property type="component" value="Unassembled WGS sequence"/>
</dbReference>
<evidence type="ECO:0000313" key="3">
    <source>
        <dbReference type="EMBL" id="SKA41359.1"/>
    </source>
</evidence>
<feature type="compositionally biased region" description="Low complexity" evidence="1">
    <location>
        <begin position="48"/>
        <end position="66"/>
    </location>
</feature>
<dbReference type="STRING" id="225324.SAMN02745126_06497"/>
<dbReference type="OrthoDB" id="559153at2"/>
<keyword evidence="2" id="KW-0812">Transmembrane</keyword>
<feature type="transmembrane region" description="Helical" evidence="2">
    <location>
        <begin position="12"/>
        <end position="40"/>
    </location>
</feature>
<feature type="region of interest" description="Disordered" evidence="1">
    <location>
        <begin position="48"/>
        <end position="135"/>
    </location>
</feature>
<evidence type="ECO:0000256" key="2">
    <source>
        <dbReference type="SAM" id="Phobius"/>
    </source>
</evidence>
<dbReference type="SUPFAM" id="SSF103088">
    <property type="entry name" value="OmpA-like"/>
    <property type="match status" value="1"/>
</dbReference>
<dbReference type="EMBL" id="FUWJ01000021">
    <property type="protein sequence ID" value="SKA41359.1"/>
    <property type="molecule type" value="Genomic_DNA"/>
</dbReference>
<feature type="compositionally biased region" description="Basic and acidic residues" evidence="1">
    <location>
        <begin position="87"/>
        <end position="100"/>
    </location>
</feature>
<keyword evidence="4" id="KW-1185">Reference proteome</keyword>
<feature type="compositionally biased region" description="Basic and acidic residues" evidence="1">
    <location>
        <begin position="110"/>
        <end position="122"/>
    </location>
</feature>
<dbReference type="Gene3D" id="3.30.1330.60">
    <property type="entry name" value="OmpA-like domain"/>
    <property type="match status" value="1"/>
</dbReference>
<keyword evidence="2" id="KW-0472">Membrane</keyword>
<gene>
    <name evidence="3" type="ORF">SAMN02745126_06497</name>
</gene>
<evidence type="ECO:0000313" key="4">
    <source>
        <dbReference type="Proteomes" id="UP000190092"/>
    </source>
</evidence>
<reference evidence="4" key="1">
    <citation type="submission" date="2017-02" db="EMBL/GenBank/DDBJ databases">
        <authorList>
            <person name="Varghese N."/>
            <person name="Submissions S."/>
        </authorList>
    </citation>
    <scope>NUCLEOTIDE SEQUENCE [LARGE SCALE GENOMIC DNA]</scope>
    <source>
        <strain evidence="4">ATCC 27094</strain>
    </source>
</reference>
<feature type="compositionally biased region" description="Polar residues" evidence="1">
    <location>
        <begin position="72"/>
        <end position="86"/>
    </location>
</feature>
<dbReference type="RefSeq" id="WP_139374213.1">
    <property type="nucleotide sequence ID" value="NZ_FUWJ01000021.1"/>
</dbReference>
<dbReference type="AlphaFoldDB" id="A0A1T4TMB4"/>
<dbReference type="InterPro" id="IPR036737">
    <property type="entry name" value="OmpA-like_sf"/>
</dbReference>
<name>A0A1T4TMB4_9HYPH</name>
<organism evidence="3 4">
    <name type="scientific">Enhydrobacter aerosaccus</name>
    <dbReference type="NCBI Taxonomy" id="225324"/>
    <lineage>
        <taxon>Bacteria</taxon>
        <taxon>Pseudomonadati</taxon>
        <taxon>Pseudomonadota</taxon>
        <taxon>Alphaproteobacteria</taxon>
        <taxon>Hyphomicrobiales</taxon>
        <taxon>Enhydrobacter</taxon>
    </lineage>
</organism>
<evidence type="ECO:0000256" key="1">
    <source>
        <dbReference type="SAM" id="MobiDB-lite"/>
    </source>
</evidence>
<accession>A0A1T4TMB4</accession>
<keyword evidence="2" id="KW-1133">Transmembrane helix</keyword>
<sequence>MSIRLDGQAYRRGVVFGFTVAEVVLLLVFCLLLLFMPVLLSETSRRTSTASAAWNSTADATKSAAKSIDDNSAPSKVGSPSDSQRQASREPKPRLPEDWKVLVPEGAGQGREEGPNGPRDTKMAPPTGQPMPGLTLDGICRKLGIPVPKCTAANAEELLHNAGKHNWPPIIPLKEADGYYFVVGSAEPSSDFRDKLISAVIPEIMKYAAQFQTDVIEVVGHTDEQPIKGLSSNIDTTMFDVLLRGESAAKMGVADNAGLGFARAAAIVQVLRQDNRLSKMTVLPLSAAQVVDINGKLADGTSNGDVKQRRRIEIRLRQSDPAAPR</sequence>
<protein>
    <submittedName>
        <fullName evidence="3">Uncharacterized protein</fullName>
    </submittedName>
</protein>
<proteinExistence type="predicted"/>